<dbReference type="InterPro" id="IPR007627">
    <property type="entry name" value="RNA_pol_sigma70_r2"/>
</dbReference>
<reference evidence="7 8" key="1">
    <citation type="journal article" date="2019" name="Nat. Med.">
        <title>A library of human gut bacterial isolates paired with longitudinal multiomics data enables mechanistic microbiome research.</title>
        <authorList>
            <person name="Poyet M."/>
            <person name="Groussin M."/>
            <person name="Gibbons S.M."/>
            <person name="Avila-Pacheco J."/>
            <person name="Jiang X."/>
            <person name="Kearney S.M."/>
            <person name="Perrotta A.R."/>
            <person name="Berdy B."/>
            <person name="Zhao S."/>
            <person name="Lieberman T.D."/>
            <person name="Swanson P.K."/>
            <person name="Smith M."/>
            <person name="Roesemann S."/>
            <person name="Alexander J.E."/>
            <person name="Rich S.A."/>
            <person name="Livny J."/>
            <person name="Vlamakis H."/>
            <person name="Clish C."/>
            <person name="Bullock K."/>
            <person name="Deik A."/>
            <person name="Scott J."/>
            <person name="Pierce K.A."/>
            <person name="Xavier R.J."/>
            <person name="Alm E.J."/>
        </authorList>
    </citation>
    <scope>NUCLEOTIDE SEQUENCE [LARGE SCALE GENOMIC DNA]</scope>
    <source>
        <strain evidence="7 8">BIOML-A10</strain>
    </source>
</reference>
<feature type="domain" description="RNA polymerase sigma factor 70 region 4 type 2" evidence="6">
    <location>
        <begin position="116"/>
        <end position="166"/>
    </location>
</feature>
<gene>
    <name evidence="7" type="ORF">F3F73_12000</name>
</gene>
<evidence type="ECO:0000256" key="2">
    <source>
        <dbReference type="ARBA" id="ARBA00023015"/>
    </source>
</evidence>
<dbReference type="NCBIfam" id="TIGR02985">
    <property type="entry name" value="Sig70_bacteroi1"/>
    <property type="match status" value="1"/>
</dbReference>
<feature type="domain" description="RNA polymerase sigma-70 region 2" evidence="5">
    <location>
        <begin position="15"/>
        <end position="80"/>
    </location>
</feature>
<keyword evidence="2" id="KW-0805">Transcription regulation</keyword>
<dbReference type="InterPro" id="IPR039425">
    <property type="entry name" value="RNA_pol_sigma-70-like"/>
</dbReference>
<dbReference type="AlphaFoldDB" id="A0A7J4XID3"/>
<dbReference type="RefSeq" id="WP_130058272.1">
    <property type="nucleotide sequence ID" value="NZ_RCXT01000003.1"/>
</dbReference>
<dbReference type="GO" id="GO:0006352">
    <property type="term" value="P:DNA-templated transcription initiation"/>
    <property type="evidence" value="ECO:0007669"/>
    <property type="project" value="InterPro"/>
</dbReference>
<evidence type="ECO:0000259" key="5">
    <source>
        <dbReference type="Pfam" id="PF04542"/>
    </source>
</evidence>
<dbReference type="NCBIfam" id="TIGR02937">
    <property type="entry name" value="sigma70-ECF"/>
    <property type="match status" value="1"/>
</dbReference>
<evidence type="ECO:0000256" key="1">
    <source>
        <dbReference type="ARBA" id="ARBA00010641"/>
    </source>
</evidence>
<dbReference type="Pfam" id="PF04542">
    <property type="entry name" value="Sigma70_r2"/>
    <property type="match status" value="1"/>
</dbReference>
<proteinExistence type="inferred from homology"/>
<dbReference type="InterPro" id="IPR036388">
    <property type="entry name" value="WH-like_DNA-bd_sf"/>
</dbReference>
<dbReference type="GO" id="GO:0016987">
    <property type="term" value="F:sigma factor activity"/>
    <property type="evidence" value="ECO:0007669"/>
    <property type="project" value="UniProtKB-KW"/>
</dbReference>
<dbReference type="PANTHER" id="PTHR43133">
    <property type="entry name" value="RNA POLYMERASE ECF-TYPE SIGMA FACTO"/>
    <property type="match status" value="1"/>
</dbReference>
<dbReference type="GO" id="GO:0003677">
    <property type="term" value="F:DNA binding"/>
    <property type="evidence" value="ECO:0007669"/>
    <property type="project" value="InterPro"/>
</dbReference>
<evidence type="ECO:0000313" key="8">
    <source>
        <dbReference type="Proteomes" id="UP000422221"/>
    </source>
</evidence>
<dbReference type="InterPro" id="IPR013249">
    <property type="entry name" value="RNA_pol_sigma70_r4_t2"/>
</dbReference>
<dbReference type="InterPro" id="IPR013325">
    <property type="entry name" value="RNA_pol_sigma_r2"/>
</dbReference>
<dbReference type="PANTHER" id="PTHR43133:SF46">
    <property type="entry name" value="RNA POLYMERASE SIGMA-70 FACTOR ECF SUBFAMILY"/>
    <property type="match status" value="1"/>
</dbReference>
<name>A0A7J4XID3_9BACE</name>
<dbReference type="SUPFAM" id="SSF88946">
    <property type="entry name" value="Sigma2 domain of RNA polymerase sigma factors"/>
    <property type="match status" value="1"/>
</dbReference>
<dbReference type="SUPFAM" id="SSF88659">
    <property type="entry name" value="Sigma3 and sigma4 domains of RNA polymerase sigma factors"/>
    <property type="match status" value="1"/>
</dbReference>
<sequence length="180" mass="21656">MNQDHYLVQQFEKIFRTHFSSVKYFINMFLKSEADSEDLAQDVFIKLWNNFEAWKDKEGTDGYIYSIAKNVTLDFIKHKKQEDNYRDELIQQNSIKELLGLSDPLNSIYCKEMQLIIKMALEHLPEQRRKIFEMSRLKEMSNKEIAVALHISIRTVEHHIYLTLQDLRKIIFILFFLYLL</sequence>
<evidence type="ECO:0000256" key="3">
    <source>
        <dbReference type="ARBA" id="ARBA00023082"/>
    </source>
</evidence>
<dbReference type="Proteomes" id="UP000422221">
    <property type="component" value="Unassembled WGS sequence"/>
</dbReference>
<protein>
    <submittedName>
        <fullName evidence="7">RNA polymerase sigma-70 factor</fullName>
    </submittedName>
</protein>
<dbReference type="InterPro" id="IPR014327">
    <property type="entry name" value="RNA_pol_sigma70_bacteroid"/>
</dbReference>
<comment type="caution">
    <text evidence="7">The sequence shown here is derived from an EMBL/GenBank/DDBJ whole genome shotgun (WGS) entry which is preliminary data.</text>
</comment>
<evidence type="ECO:0000259" key="6">
    <source>
        <dbReference type="Pfam" id="PF08281"/>
    </source>
</evidence>
<dbReference type="InterPro" id="IPR013324">
    <property type="entry name" value="RNA_pol_sigma_r3/r4-like"/>
</dbReference>
<dbReference type="Gene3D" id="1.10.1740.10">
    <property type="match status" value="1"/>
</dbReference>
<dbReference type="Pfam" id="PF08281">
    <property type="entry name" value="Sigma70_r4_2"/>
    <property type="match status" value="1"/>
</dbReference>
<keyword evidence="4" id="KW-0804">Transcription</keyword>
<comment type="similarity">
    <text evidence="1">Belongs to the sigma-70 factor family. ECF subfamily.</text>
</comment>
<organism evidence="7 8">
    <name type="scientific">Bacteroides salyersiae</name>
    <dbReference type="NCBI Taxonomy" id="291644"/>
    <lineage>
        <taxon>Bacteria</taxon>
        <taxon>Pseudomonadati</taxon>
        <taxon>Bacteroidota</taxon>
        <taxon>Bacteroidia</taxon>
        <taxon>Bacteroidales</taxon>
        <taxon>Bacteroidaceae</taxon>
        <taxon>Bacteroides</taxon>
    </lineage>
</organism>
<keyword evidence="3" id="KW-0731">Sigma factor</keyword>
<accession>A0A7J4XID3</accession>
<dbReference type="InterPro" id="IPR014284">
    <property type="entry name" value="RNA_pol_sigma-70_dom"/>
</dbReference>
<dbReference type="EMBL" id="VWMK01000011">
    <property type="protein sequence ID" value="KAA3764576.1"/>
    <property type="molecule type" value="Genomic_DNA"/>
</dbReference>
<evidence type="ECO:0000256" key="4">
    <source>
        <dbReference type="ARBA" id="ARBA00023163"/>
    </source>
</evidence>
<dbReference type="Gene3D" id="1.10.10.10">
    <property type="entry name" value="Winged helix-like DNA-binding domain superfamily/Winged helix DNA-binding domain"/>
    <property type="match status" value="1"/>
</dbReference>
<evidence type="ECO:0000313" key="7">
    <source>
        <dbReference type="EMBL" id="KAA3764576.1"/>
    </source>
</evidence>